<dbReference type="AlphaFoldDB" id="A0A3D9IEM6"/>
<reference evidence="4 5" key="1">
    <citation type="submission" date="2018-07" db="EMBL/GenBank/DDBJ databases">
        <title>Genomic Encyclopedia of Type Strains, Phase III (KMG-III): the genomes of soil and plant-associated and newly described type strains.</title>
        <authorList>
            <person name="Whitman W."/>
        </authorList>
    </citation>
    <scope>NUCLEOTIDE SEQUENCE [LARGE SCALE GENOMIC DNA]</scope>
    <source>
        <strain evidence="4 5">CECT 8236</strain>
    </source>
</reference>
<dbReference type="GO" id="GO:0016747">
    <property type="term" value="F:acyltransferase activity, transferring groups other than amino-acyl groups"/>
    <property type="evidence" value="ECO:0007669"/>
    <property type="project" value="InterPro"/>
</dbReference>
<dbReference type="Pfam" id="PF00583">
    <property type="entry name" value="Acetyltransf_1"/>
    <property type="match status" value="1"/>
</dbReference>
<evidence type="ECO:0000256" key="1">
    <source>
        <dbReference type="ARBA" id="ARBA00022679"/>
    </source>
</evidence>
<dbReference type="PANTHER" id="PTHR43877">
    <property type="entry name" value="AMINOALKYLPHOSPHONATE N-ACETYLTRANSFERASE-RELATED-RELATED"/>
    <property type="match status" value="1"/>
</dbReference>
<keyword evidence="5" id="KW-1185">Reference proteome</keyword>
<dbReference type="OrthoDB" id="9796171at2"/>
<keyword evidence="1 4" id="KW-0808">Transferase</keyword>
<dbReference type="CDD" id="cd04301">
    <property type="entry name" value="NAT_SF"/>
    <property type="match status" value="1"/>
</dbReference>
<accession>A0A3D9IEM6</accession>
<evidence type="ECO:0000256" key="2">
    <source>
        <dbReference type="ARBA" id="ARBA00023315"/>
    </source>
</evidence>
<evidence type="ECO:0000313" key="5">
    <source>
        <dbReference type="Proteomes" id="UP000256869"/>
    </source>
</evidence>
<dbReference type="SUPFAM" id="SSF55729">
    <property type="entry name" value="Acyl-CoA N-acyltransferases (Nat)"/>
    <property type="match status" value="1"/>
</dbReference>
<keyword evidence="2 4" id="KW-0012">Acyltransferase</keyword>
<dbReference type="InterPro" id="IPR016181">
    <property type="entry name" value="Acyl_CoA_acyltransferase"/>
</dbReference>
<name>A0A3D9IEM6_9BACL</name>
<dbReference type="PROSITE" id="PS51186">
    <property type="entry name" value="GNAT"/>
    <property type="match status" value="1"/>
</dbReference>
<comment type="caution">
    <text evidence="4">The sequence shown here is derived from an EMBL/GenBank/DDBJ whole genome shotgun (WGS) entry which is preliminary data.</text>
</comment>
<dbReference type="EMBL" id="QRDY01000006">
    <property type="protein sequence ID" value="RED60243.1"/>
    <property type="molecule type" value="Genomic_DNA"/>
</dbReference>
<feature type="domain" description="N-acetyltransferase" evidence="3">
    <location>
        <begin position="1"/>
        <end position="145"/>
    </location>
</feature>
<evidence type="ECO:0000313" key="4">
    <source>
        <dbReference type="EMBL" id="RED60243.1"/>
    </source>
</evidence>
<dbReference type="Gene3D" id="3.40.630.30">
    <property type="match status" value="1"/>
</dbReference>
<dbReference type="InterPro" id="IPR000182">
    <property type="entry name" value="GNAT_dom"/>
</dbReference>
<dbReference type="InterPro" id="IPR050832">
    <property type="entry name" value="Bact_Acetyltransf"/>
</dbReference>
<gene>
    <name evidence="4" type="ORF">DFP95_10632</name>
</gene>
<sequence>MKIVRVESIEQLNQAFDIRVEVFVNEQGVPRELEMDEYDASPDACHHFLVLDGELPVATGRFKEYEPGVAKMQRIAVMKSLRGSGVGKYLVLGMEKAAKELGFKTSLLDAQCSAEAFYLRLGYRTISEEPFLDADILHVRMVKPL</sequence>
<proteinExistence type="predicted"/>
<evidence type="ECO:0000259" key="3">
    <source>
        <dbReference type="PROSITE" id="PS51186"/>
    </source>
</evidence>
<organism evidence="4 5">
    <name type="scientific">Cohnella lupini</name>
    <dbReference type="NCBI Taxonomy" id="1294267"/>
    <lineage>
        <taxon>Bacteria</taxon>
        <taxon>Bacillati</taxon>
        <taxon>Bacillota</taxon>
        <taxon>Bacilli</taxon>
        <taxon>Bacillales</taxon>
        <taxon>Paenibacillaceae</taxon>
        <taxon>Cohnella</taxon>
    </lineage>
</organism>
<dbReference type="Proteomes" id="UP000256869">
    <property type="component" value="Unassembled WGS sequence"/>
</dbReference>
<protein>
    <submittedName>
        <fullName evidence="4">Putative GNAT family N-acyltransferase</fullName>
    </submittedName>
</protein>
<dbReference type="RefSeq" id="WP_115992968.1">
    <property type="nucleotide sequence ID" value="NZ_QRDY01000006.1"/>
</dbReference>